<dbReference type="VEuPathDB" id="VectorBase:BGLAX_037022"/>
<sequence length="489" mass="56982">MVSNVHLKAEMLSKNKPNVVDVKGGVIRKVPDDPMESEEEQAAKRIKLTNNEYTAECTSDVLDQDTDATTHDWRLLPYVALTQIYSMLPNNDRYHMSLTCRNWGVPLTSPEIWRALKFKFNRVEDRKAAEYVLKVRPYALRYLNVDCKESVGGIVGERDSIIYLLRLIRYLVYHKTDQLISLRLANMSRIIVKWTKSTKHRDLVLTLRRFLETQKELRILNLSCAGFTLEQGTTMLKKVGQSCGSKLDKLIIDGLFAIEEDREMLSVVIIQPLKYFTEITSLSISYEYLCDQVIDALIDYGKLLNLRIYVEDSKQLHRITSESWRVLQAECPDLEVHYVLHDVFHHTKFKKILLRGVPLGTLEWDFKEDMNDEDWDDQDVILCMKYTAELFHNTVRHITVGIEHCYYQYRKMFEEILKRCLIIETLNVNGPDDNSFKRALAIQVLWGCIRQPRITLQELNYNGKNISLWDSQLHLSIKKLLGQSNQAPS</sequence>
<organism evidence="2 3">
    <name type="scientific">Biomphalaria glabrata</name>
    <name type="common">Bloodfluke planorb</name>
    <name type="synonym">Freshwater snail</name>
    <dbReference type="NCBI Taxonomy" id="6526"/>
    <lineage>
        <taxon>Eukaryota</taxon>
        <taxon>Metazoa</taxon>
        <taxon>Spiralia</taxon>
        <taxon>Lophotrochozoa</taxon>
        <taxon>Mollusca</taxon>
        <taxon>Gastropoda</taxon>
        <taxon>Heterobranchia</taxon>
        <taxon>Euthyneura</taxon>
        <taxon>Panpulmonata</taxon>
        <taxon>Hygrophila</taxon>
        <taxon>Lymnaeoidea</taxon>
        <taxon>Planorbidae</taxon>
        <taxon>Biomphalaria</taxon>
    </lineage>
</organism>
<gene>
    <name evidence="2" type="primary">106062598</name>
</gene>
<dbReference type="VEuPathDB" id="VectorBase:BGLB036114"/>
<dbReference type="OrthoDB" id="6421103at2759"/>
<feature type="domain" description="F-box" evidence="1">
    <location>
        <begin position="70"/>
        <end position="116"/>
    </location>
</feature>
<dbReference type="InterPro" id="IPR001810">
    <property type="entry name" value="F-box_dom"/>
</dbReference>
<evidence type="ECO:0000313" key="2">
    <source>
        <dbReference type="EnsemblMetazoa" id="BGLB036114-PC"/>
    </source>
</evidence>
<dbReference type="Gene3D" id="3.80.10.10">
    <property type="entry name" value="Ribonuclease Inhibitor"/>
    <property type="match status" value="1"/>
</dbReference>
<dbReference type="AlphaFoldDB" id="A0A2C9LXJ1"/>
<dbReference type="STRING" id="6526.A0A2C9LXJ1"/>
<name>A0A2C9LXJ1_BIOGL</name>
<dbReference type="SUPFAM" id="SSF81383">
    <property type="entry name" value="F-box domain"/>
    <property type="match status" value="1"/>
</dbReference>
<dbReference type="InterPro" id="IPR036047">
    <property type="entry name" value="F-box-like_dom_sf"/>
</dbReference>
<dbReference type="Gene3D" id="1.20.1280.50">
    <property type="match status" value="1"/>
</dbReference>
<accession>A0A2C9LXJ1</accession>
<evidence type="ECO:0000313" key="3">
    <source>
        <dbReference type="Proteomes" id="UP000076420"/>
    </source>
</evidence>
<reference evidence="2" key="1">
    <citation type="submission" date="2020-05" db="UniProtKB">
        <authorList>
            <consortium name="EnsemblMetazoa"/>
        </authorList>
    </citation>
    <scope>IDENTIFICATION</scope>
    <source>
        <strain evidence="2">BB02</strain>
    </source>
</reference>
<dbReference type="KEGG" id="bgt:106062598"/>
<protein>
    <recommendedName>
        <fullName evidence="1">F-box domain-containing protein</fullName>
    </recommendedName>
</protein>
<dbReference type="EnsemblMetazoa" id="BGLB036114-RC">
    <property type="protein sequence ID" value="BGLB036114-PC"/>
    <property type="gene ID" value="BGLB036114"/>
</dbReference>
<dbReference type="Proteomes" id="UP000076420">
    <property type="component" value="Unassembled WGS sequence"/>
</dbReference>
<evidence type="ECO:0000259" key="1">
    <source>
        <dbReference type="PROSITE" id="PS50181"/>
    </source>
</evidence>
<dbReference type="Pfam" id="PF00646">
    <property type="entry name" value="F-box"/>
    <property type="match status" value="1"/>
</dbReference>
<proteinExistence type="predicted"/>
<dbReference type="PANTHER" id="PTHR20872:SF1">
    <property type="entry name" value="F-BOX DOMAIN-CONTAINING PROTEIN"/>
    <property type="match status" value="1"/>
</dbReference>
<dbReference type="InterPro" id="IPR032675">
    <property type="entry name" value="LRR_dom_sf"/>
</dbReference>
<dbReference type="PANTHER" id="PTHR20872">
    <property type="match status" value="1"/>
</dbReference>
<dbReference type="PROSITE" id="PS50181">
    <property type="entry name" value="FBOX"/>
    <property type="match status" value="1"/>
</dbReference>